<evidence type="ECO:0000313" key="2">
    <source>
        <dbReference type="Proteomes" id="UP001500620"/>
    </source>
</evidence>
<comment type="caution">
    <text evidence="1">The sequence shown here is derived from an EMBL/GenBank/DDBJ whole genome shotgun (WGS) entry which is preliminary data.</text>
</comment>
<gene>
    <name evidence="1" type="ORF">GCM10022255_091940</name>
</gene>
<dbReference type="Proteomes" id="UP001500620">
    <property type="component" value="Unassembled WGS sequence"/>
</dbReference>
<organism evidence="1 2">
    <name type="scientific">Dactylosporangium darangshiense</name>
    <dbReference type="NCBI Taxonomy" id="579108"/>
    <lineage>
        <taxon>Bacteria</taxon>
        <taxon>Bacillati</taxon>
        <taxon>Actinomycetota</taxon>
        <taxon>Actinomycetes</taxon>
        <taxon>Micromonosporales</taxon>
        <taxon>Micromonosporaceae</taxon>
        <taxon>Dactylosporangium</taxon>
    </lineage>
</organism>
<name>A0ABP8DPE8_9ACTN</name>
<sequence length="340" mass="36303">MSHHLDSPQARQDPRLNITDQYLFDADGATVLVMNVRTSLAGDTFTDPFHPEARYEFKIHLDGRDREDLTYRFAFGAEADGAQPYTVELLTGAAATDDAATGIVIAQGRTGEPTTTAHGGAVWAGHAVEPFYLDLTLLDAVDRTVLHGGDEDLTHWVAGVAQDTFAGSTVRSIVLTLPVGGSTLYRGRHIATWSTTKLATDAGGWRQVGRAGLPMIWPIFRDADGDAASHANETHPADDAANYATAIGDLVASVVRRRGTADRPEVHAAGLVERIVPDLLGYVVGSPAQFGFVAFNGRRLADNAPEIMFSLATNSAIPGGLRAGDRKRSQDAFPYVVPAA</sequence>
<dbReference type="Pfam" id="PF14224">
    <property type="entry name" value="DUF4331"/>
    <property type="match status" value="2"/>
</dbReference>
<evidence type="ECO:0008006" key="3">
    <source>
        <dbReference type="Google" id="ProtNLM"/>
    </source>
</evidence>
<reference evidence="2" key="1">
    <citation type="journal article" date="2019" name="Int. J. Syst. Evol. Microbiol.">
        <title>The Global Catalogue of Microorganisms (GCM) 10K type strain sequencing project: providing services to taxonomists for standard genome sequencing and annotation.</title>
        <authorList>
            <consortium name="The Broad Institute Genomics Platform"/>
            <consortium name="The Broad Institute Genome Sequencing Center for Infectious Disease"/>
            <person name="Wu L."/>
            <person name="Ma J."/>
        </authorList>
    </citation>
    <scope>NUCLEOTIDE SEQUENCE [LARGE SCALE GENOMIC DNA]</scope>
    <source>
        <strain evidence="2">JCM 17441</strain>
    </source>
</reference>
<dbReference type="InterPro" id="IPR025566">
    <property type="entry name" value="DUF4331"/>
</dbReference>
<dbReference type="RefSeq" id="WP_345137910.1">
    <property type="nucleotide sequence ID" value="NZ_BAABAT010000043.1"/>
</dbReference>
<protein>
    <recommendedName>
        <fullName evidence="3">DUF4331 domain-containing protein</fullName>
    </recommendedName>
</protein>
<evidence type="ECO:0000313" key="1">
    <source>
        <dbReference type="EMBL" id="GAA4261010.1"/>
    </source>
</evidence>
<proteinExistence type="predicted"/>
<keyword evidence="2" id="KW-1185">Reference proteome</keyword>
<accession>A0ABP8DPE8</accession>
<dbReference type="EMBL" id="BAABAT010000043">
    <property type="protein sequence ID" value="GAA4261010.1"/>
    <property type="molecule type" value="Genomic_DNA"/>
</dbReference>